<dbReference type="Pfam" id="PF04404">
    <property type="entry name" value="ERF"/>
    <property type="match status" value="1"/>
</dbReference>
<gene>
    <name evidence="2" type="ORF">F4W09_14775</name>
</gene>
<sequence length="251" mass="28280">MTNTNQQNTNAVEQPVNVLQLIQLELKAPKSKRNTFGNYNYRNCEDILEAVKPLLQKYNASLVITDEVQEVGPVVVVTAKVIFTDANGKETMVQAHAGVEISKKGMDVAQTFGASSSYARKYALNGLFLIDDTKDYDSDEYHHQVNNNARNNSQQNNNQTQQANRSADNQQRSNQQNGNGQQQKPIGERYNDALVAIRDAKKPQTLDKAINTFANTQYNEAIRRACRARADQMGWDEVPPQQNQQQQALRH</sequence>
<dbReference type="RefSeq" id="WP_151505206.1">
    <property type="nucleotide sequence ID" value="NZ_VXLD01000014.1"/>
</dbReference>
<reference evidence="2 3" key="1">
    <citation type="submission" date="2019-09" db="EMBL/GenBank/DDBJ databases">
        <title>Draft genome sequence of Acinetobacter tandoii W4-4-4 isolated from environmental water sample.</title>
        <authorList>
            <person name="Wee S.K."/>
            <person name="Yan B."/>
            <person name="Mustaffa S.B."/>
            <person name="Yap E.P.H."/>
        </authorList>
    </citation>
    <scope>NUCLEOTIDE SEQUENCE [LARGE SCALE GENOMIC DNA]</scope>
    <source>
        <strain evidence="2 3">W4-4-4</strain>
    </source>
</reference>
<feature type="compositionally biased region" description="Low complexity" evidence="1">
    <location>
        <begin position="147"/>
        <end position="183"/>
    </location>
</feature>
<dbReference type="Proteomes" id="UP000325788">
    <property type="component" value="Unassembled WGS sequence"/>
</dbReference>
<proteinExistence type="predicted"/>
<evidence type="ECO:0000313" key="3">
    <source>
        <dbReference type="Proteomes" id="UP000325788"/>
    </source>
</evidence>
<evidence type="ECO:0000313" key="2">
    <source>
        <dbReference type="EMBL" id="KAB1852261.1"/>
    </source>
</evidence>
<evidence type="ECO:0000256" key="1">
    <source>
        <dbReference type="SAM" id="MobiDB-lite"/>
    </source>
</evidence>
<protein>
    <submittedName>
        <fullName evidence="2">Essential recombination function protein</fullName>
    </submittedName>
</protein>
<feature type="region of interest" description="Disordered" evidence="1">
    <location>
        <begin position="147"/>
        <end position="187"/>
    </location>
</feature>
<comment type="caution">
    <text evidence="2">The sequence shown here is derived from an EMBL/GenBank/DDBJ whole genome shotgun (WGS) entry which is preliminary data.</text>
</comment>
<name>A0A5N4W2R2_9GAMM</name>
<dbReference type="EMBL" id="VXLD01000014">
    <property type="protein sequence ID" value="KAB1852261.1"/>
    <property type="molecule type" value="Genomic_DNA"/>
</dbReference>
<organism evidence="2 3">
    <name type="scientific">Acinetobacter tandoii</name>
    <dbReference type="NCBI Taxonomy" id="202954"/>
    <lineage>
        <taxon>Bacteria</taxon>
        <taxon>Pseudomonadati</taxon>
        <taxon>Pseudomonadota</taxon>
        <taxon>Gammaproteobacteria</taxon>
        <taxon>Moraxellales</taxon>
        <taxon>Moraxellaceae</taxon>
        <taxon>Acinetobacter</taxon>
    </lineage>
</organism>
<accession>A0A5N4W2R2</accession>
<dbReference type="InterPro" id="IPR007499">
    <property type="entry name" value="ERF_bacteria_virus"/>
</dbReference>
<dbReference type="AlphaFoldDB" id="A0A5N4W2R2"/>